<organism evidence="3">
    <name type="scientific">freshwater metagenome</name>
    <dbReference type="NCBI Taxonomy" id="449393"/>
    <lineage>
        <taxon>unclassified sequences</taxon>
        <taxon>metagenomes</taxon>
        <taxon>ecological metagenomes</taxon>
    </lineage>
</organism>
<feature type="transmembrane region" description="Helical" evidence="1">
    <location>
        <begin position="278"/>
        <end position="299"/>
    </location>
</feature>
<dbReference type="Pfam" id="PF01757">
    <property type="entry name" value="Acyl_transf_3"/>
    <property type="match status" value="1"/>
</dbReference>
<evidence type="ECO:0000256" key="1">
    <source>
        <dbReference type="SAM" id="Phobius"/>
    </source>
</evidence>
<feature type="transmembrane region" description="Helical" evidence="1">
    <location>
        <begin position="38"/>
        <end position="56"/>
    </location>
</feature>
<feature type="transmembrane region" description="Helical" evidence="1">
    <location>
        <begin position="247"/>
        <end position="266"/>
    </location>
</feature>
<keyword evidence="1" id="KW-0812">Transmembrane</keyword>
<reference evidence="3" key="1">
    <citation type="submission" date="2020-05" db="EMBL/GenBank/DDBJ databases">
        <authorList>
            <person name="Chiriac C."/>
            <person name="Salcher M."/>
            <person name="Ghai R."/>
            <person name="Kavagutti S V."/>
        </authorList>
    </citation>
    <scope>NUCLEOTIDE SEQUENCE</scope>
</reference>
<feature type="transmembrane region" description="Helical" evidence="1">
    <location>
        <begin position="68"/>
        <end position="87"/>
    </location>
</feature>
<name>A0A6J6HVE9_9ZZZZ</name>
<dbReference type="PANTHER" id="PTHR36927">
    <property type="entry name" value="BLR4337 PROTEIN"/>
    <property type="match status" value="1"/>
</dbReference>
<evidence type="ECO:0000313" key="3">
    <source>
        <dbReference type="EMBL" id="CAB4616757.1"/>
    </source>
</evidence>
<keyword evidence="1" id="KW-0472">Membrane</keyword>
<feature type="transmembrane region" description="Helical" evidence="1">
    <location>
        <begin position="107"/>
        <end position="129"/>
    </location>
</feature>
<feature type="transmembrane region" description="Helical" evidence="1">
    <location>
        <begin position="181"/>
        <end position="202"/>
    </location>
</feature>
<dbReference type="GO" id="GO:0016747">
    <property type="term" value="F:acyltransferase activity, transferring groups other than amino-acyl groups"/>
    <property type="evidence" value="ECO:0007669"/>
    <property type="project" value="InterPro"/>
</dbReference>
<protein>
    <submittedName>
        <fullName evidence="3">Unannotated protein</fullName>
    </submittedName>
</protein>
<dbReference type="PANTHER" id="PTHR36927:SF1">
    <property type="entry name" value="MDO-LIKE PROTEIN"/>
    <property type="match status" value="1"/>
</dbReference>
<sequence>MMLLGVFVHAALVIPELMPVDAGTGSFFAVSYAVVHSFRMPAFFLLSGFFAAYLLQSEGVRAFLVSRFKRIVSVLAVAATIIASLLWQTGCTWCSPSQSRDYLSTALIYLWFLYYLVIISHLALVAHLLAKRLPARMLELGRALTEALRLGPVAVGVIGLVLALVPGVIDTAGQVRIEMGWVPNIPLLVFFGAFFALGWVINRNAEPLLRKVTASAWVNFGLAAGFGAASAWLFSIGDASWQPVVQVLAVTYSTFAVIGLFLRYLNAELAIVRYLADASYWVYLFHAPVMFVVIALGAGAGWSPIIVAVVSIASALAFTIVTYHYLVRSTVIGKWLSGRRRPRRAKRVG</sequence>
<dbReference type="InterPro" id="IPR050623">
    <property type="entry name" value="Glucan_succinyl_AcylTrfase"/>
</dbReference>
<feature type="transmembrane region" description="Helical" evidence="1">
    <location>
        <begin position="214"/>
        <end position="235"/>
    </location>
</feature>
<proteinExistence type="predicted"/>
<dbReference type="EMBL" id="CAEZUW010000115">
    <property type="protein sequence ID" value="CAB4616757.1"/>
    <property type="molecule type" value="Genomic_DNA"/>
</dbReference>
<dbReference type="AlphaFoldDB" id="A0A6J6HVE9"/>
<accession>A0A6J6HVE9</accession>
<dbReference type="InterPro" id="IPR002656">
    <property type="entry name" value="Acyl_transf_3_dom"/>
</dbReference>
<keyword evidence="1" id="KW-1133">Transmembrane helix</keyword>
<gene>
    <name evidence="3" type="ORF">UFOPK1855_00731</name>
</gene>
<evidence type="ECO:0000259" key="2">
    <source>
        <dbReference type="Pfam" id="PF01757"/>
    </source>
</evidence>
<feature type="transmembrane region" description="Helical" evidence="1">
    <location>
        <begin position="305"/>
        <end position="326"/>
    </location>
</feature>
<feature type="transmembrane region" description="Helical" evidence="1">
    <location>
        <begin position="150"/>
        <end position="169"/>
    </location>
</feature>
<feature type="domain" description="Acyltransferase 3" evidence="2">
    <location>
        <begin position="2"/>
        <end position="323"/>
    </location>
</feature>